<dbReference type="RefSeq" id="WP_086499615.1">
    <property type="nucleotide sequence ID" value="NZ_MSSV01000003.1"/>
</dbReference>
<reference evidence="2 4" key="2">
    <citation type="submission" date="2019-08" db="EMBL/GenBank/DDBJ databases">
        <title>Genome of Algoriphagus ratkowskyi IC026.</title>
        <authorList>
            <person name="Bowman J.P."/>
        </authorList>
    </citation>
    <scope>NUCLEOTIDE SEQUENCE [LARGE SCALE GENOMIC DNA]</scope>
    <source>
        <strain evidence="2 4">IC026</strain>
    </source>
</reference>
<reference evidence="1 3" key="1">
    <citation type="submission" date="2018-06" db="EMBL/GenBank/DDBJ databases">
        <title>Genomic Encyclopedia of Archaeal and Bacterial Type Strains, Phase II (KMG-II): from individual species to whole genera.</title>
        <authorList>
            <person name="Goeker M."/>
        </authorList>
    </citation>
    <scope>NUCLEOTIDE SEQUENCE [LARGE SCALE GENOMIC DNA]</scope>
    <source>
        <strain evidence="1 3">DSM 22686</strain>
    </source>
</reference>
<evidence type="ECO:0000313" key="1">
    <source>
        <dbReference type="EMBL" id="PZX59822.1"/>
    </source>
</evidence>
<dbReference type="EMBL" id="QKZU01000003">
    <property type="protein sequence ID" value="PZX59822.1"/>
    <property type="molecule type" value="Genomic_DNA"/>
</dbReference>
<evidence type="ECO:0000313" key="4">
    <source>
        <dbReference type="Proteomes" id="UP000321927"/>
    </source>
</evidence>
<evidence type="ECO:0008006" key="5">
    <source>
        <dbReference type="Google" id="ProtNLM"/>
    </source>
</evidence>
<comment type="caution">
    <text evidence="1">The sequence shown here is derived from an EMBL/GenBank/DDBJ whole genome shotgun (WGS) entry which is preliminary data.</text>
</comment>
<dbReference type="AlphaFoldDB" id="A0A2W7T9H4"/>
<dbReference type="OrthoDB" id="821743at2"/>
<protein>
    <recommendedName>
        <fullName evidence="5">6-bladed beta-propeller protein</fullName>
    </recommendedName>
</protein>
<dbReference type="PROSITE" id="PS51257">
    <property type="entry name" value="PROKAR_LIPOPROTEIN"/>
    <property type="match status" value="1"/>
</dbReference>
<dbReference type="Proteomes" id="UP000321927">
    <property type="component" value="Unassembled WGS sequence"/>
</dbReference>
<accession>A0A2W7T9H4</accession>
<sequence>MIQRCIVCLGVSLILFGCKNPSDSDTPPPTLVEMVVVDSSIVKEKKYFLNGQLESKLIQDSIIVVSSIKSPGISTFHINGDELGQITAKNHPEAPFVPSSFDLTDYPIIYILDRKRGVIQKFDLENNFYLKSIKLKLPEGKTPKLALSKFKKVGDNFFVELENSFFDAYDPNYYNDLNKMIYSFDSLGNPIEGFLQYPKIIKDYPGSISAQNYLVSSHLNKYFLFSFPHEGLISRISDSFPFEVSEQIMLPKSRYFNYQLVGSERSISSEDMMAGGDLASTPLNHNFIKIIETDEKIYIQTWMIEQNSLLKERQFFTHLIIYDKIQKLWYENIPRLFFELGHLAGVANDTLYFFEGNLRINDEKYIKRAVIRPIED</sequence>
<dbReference type="EMBL" id="VORV01000004">
    <property type="protein sequence ID" value="TXD78470.1"/>
    <property type="molecule type" value="Genomic_DNA"/>
</dbReference>
<dbReference type="Proteomes" id="UP000249115">
    <property type="component" value="Unassembled WGS sequence"/>
</dbReference>
<keyword evidence="4" id="KW-1185">Reference proteome</keyword>
<name>A0A2W7T9H4_9BACT</name>
<evidence type="ECO:0000313" key="3">
    <source>
        <dbReference type="Proteomes" id="UP000249115"/>
    </source>
</evidence>
<gene>
    <name evidence="2" type="ORF">ESW18_06670</name>
    <name evidence="1" type="ORF">LV84_01031</name>
</gene>
<proteinExistence type="predicted"/>
<evidence type="ECO:0000313" key="2">
    <source>
        <dbReference type="EMBL" id="TXD78470.1"/>
    </source>
</evidence>
<organism evidence="1 3">
    <name type="scientific">Algoriphagus ratkowskyi</name>
    <dbReference type="NCBI Taxonomy" id="57028"/>
    <lineage>
        <taxon>Bacteria</taxon>
        <taxon>Pseudomonadati</taxon>
        <taxon>Bacteroidota</taxon>
        <taxon>Cytophagia</taxon>
        <taxon>Cytophagales</taxon>
        <taxon>Cyclobacteriaceae</taxon>
        <taxon>Algoriphagus</taxon>
    </lineage>
</organism>